<evidence type="ECO:0000313" key="3">
    <source>
        <dbReference type="EMBL" id="AYA38130.1"/>
    </source>
</evidence>
<feature type="signal peptide" evidence="1">
    <location>
        <begin position="1"/>
        <end position="20"/>
    </location>
</feature>
<protein>
    <submittedName>
        <fullName evidence="3">PorT family protein</fullName>
    </submittedName>
</protein>
<keyword evidence="4" id="KW-1185">Reference proteome</keyword>
<evidence type="ECO:0000256" key="1">
    <source>
        <dbReference type="SAM" id="SignalP"/>
    </source>
</evidence>
<evidence type="ECO:0000313" key="4">
    <source>
        <dbReference type="Proteomes" id="UP000262802"/>
    </source>
</evidence>
<dbReference type="AlphaFoldDB" id="A0A3B7R469"/>
<evidence type="ECO:0000259" key="2">
    <source>
        <dbReference type="Pfam" id="PF13568"/>
    </source>
</evidence>
<keyword evidence="1" id="KW-0732">Signal</keyword>
<feature type="chain" id="PRO_5017546414" evidence="1">
    <location>
        <begin position="21"/>
        <end position="210"/>
    </location>
</feature>
<dbReference type="RefSeq" id="WP_119445681.1">
    <property type="nucleotide sequence ID" value="NZ_CP032317.1"/>
</dbReference>
<dbReference type="Proteomes" id="UP000262802">
    <property type="component" value="Chromosome"/>
</dbReference>
<accession>A0A3B7R469</accession>
<gene>
    <name evidence="3" type="ORF">D3Y59_14435</name>
</gene>
<dbReference type="EMBL" id="CP032317">
    <property type="protein sequence ID" value="AYA38130.1"/>
    <property type="molecule type" value="Genomic_DNA"/>
</dbReference>
<name>A0A3B7R469_9BACT</name>
<reference evidence="3 4" key="1">
    <citation type="submission" date="2018-09" db="EMBL/GenBank/DDBJ databases">
        <title>Hymenobacter medium sp. nov., isolated from R2A medium.</title>
        <authorList>
            <person name="Yingchao G."/>
        </authorList>
    </citation>
    <scope>NUCLEOTIDE SEQUENCE [LARGE SCALE GENOMIC DNA]</scope>
    <source>
        <strain evidence="4">sh-6</strain>
    </source>
</reference>
<dbReference type="KEGG" id="hyh:D3Y59_14435"/>
<organism evidence="3 4">
    <name type="scientific">Hymenobacter oligotrophus</name>
    <dbReference type="NCBI Taxonomy" id="2319843"/>
    <lineage>
        <taxon>Bacteria</taxon>
        <taxon>Pseudomonadati</taxon>
        <taxon>Bacteroidota</taxon>
        <taxon>Cytophagia</taxon>
        <taxon>Cytophagales</taxon>
        <taxon>Hymenobacteraceae</taxon>
        <taxon>Hymenobacter</taxon>
    </lineage>
</organism>
<sequence length="210" mass="22936">MKKILLLLLLSVFTGAAAQAQYFGVKGGANAAVLDGERISAKSDYKITYHAGVFYNYNIIGPLSLRPELLYSLQGGEFKGGQEAYETKLHYLNLPLLLDVKIGPVHLQGGPQFGVLLTAKEAGVFLTGYSPTGQAQYSNLSGQVTDQYKKQDYSLCAGLELEVTKNLSLGGRFNSGLSNVEDFDDIRSANDPRLKNRVFQGYLAIRMSNK</sequence>
<feature type="domain" description="Outer membrane protein beta-barrel" evidence="2">
    <location>
        <begin position="23"/>
        <end position="180"/>
    </location>
</feature>
<dbReference type="Pfam" id="PF13568">
    <property type="entry name" value="OMP_b-brl_2"/>
    <property type="match status" value="1"/>
</dbReference>
<proteinExistence type="predicted"/>
<dbReference type="OrthoDB" id="1160354at2"/>
<dbReference type="InterPro" id="IPR025665">
    <property type="entry name" value="Beta-barrel_OMP_2"/>
</dbReference>